<reference evidence="20" key="2">
    <citation type="submission" date="2012-12" db="EMBL/GenBank/DDBJ databases">
        <authorList>
            <person name="Lang B.F."/>
        </authorList>
    </citation>
    <scope>NUCLEOTIDE SEQUENCE</scope>
    <source>
        <strain evidence="20">ATCC 30864</strain>
    </source>
</reference>
<dbReference type="PANTHER" id="PTHR42829">
    <property type="entry name" value="NADH-UBIQUINONE OXIDOREDUCTASE CHAIN 5"/>
    <property type="match status" value="1"/>
</dbReference>
<evidence type="ECO:0000259" key="18">
    <source>
        <dbReference type="Pfam" id="PF00662"/>
    </source>
</evidence>
<feature type="domain" description="NADH dehydrogenase subunit 5 C-terminal" evidence="19">
    <location>
        <begin position="508"/>
        <end position="633"/>
    </location>
</feature>
<evidence type="ECO:0000256" key="9">
    <source>
        <dbReference type="ARBA" id="ARBA00022982"/>
    </source>
</evidence>
<dbReference type="GO" id="GO:0015990">
    <property type="term" value="P:electron transport coupled proton transport"/>
    <property type="evidence" value="ECO:0007669"/>
    <property type="project" value="TreeGrafter"/>
</dbReference>
<comment type="similarity">
    <text evidence="16">Belongs to the complex I subunit 5 family.</text>
</comment>
<feature type="transmembrane region" description="Helical" evidence="16">
    <location>
        <begin position="307"/>
        <end position="333"/>
    </location>
</feature>
<dbReference type="PRINTS" id="PR01435">
    <property type="entry name" value="NPOXDRDTASE5"/>
</dbReference>
<dbReference type="PRINTS" id="PR01434">
    <property type="entry name" value="NADHDHGNASE5"/>
</dbReference>
<sequence length="638" mass="70419">MYLLLVFIPMMCSMITLLFGRNIGIQGATKLTTISISSVALISLYLGITQSQPVHINLLTWFTNDTLNVNWGLQFDSITYVMLVVVTAISALVHLYSTEYMGTDPHLPRFMSYLSLFTFFMLILVTADNIVQLFIGWEGVGTCSYLLINYWYTRIQANKSAIKAMVVNRVGDMALSLAMFCLIYMFNSIEFSTIFANIATVNNTIIILGLEINLISVTGILIFIGAVGKSAQLTLHTWLPDAMEGPTPVSALIHAATMVTAGVYLIIRCSPLYEHSNISLTLITIVGALTAFFAATVGLLQNDIKRVIAYSTCSQLGYMVFAAGLSSFSVSLFHLFNHAFFKALLFLSAGSVIHALADEQDFRKIGGLISKVPLTYSLVLIGSLSLAGFPYLTGFYSKDIILELAYGTYTIPSTFAYWLGTISAFCTAYYSMRLIYFTFLSAPLTSKEQFNNAGESGIAMTIPLIILGFASIFIGFVCKDYFVGLGSQAFNQSIFISPQNNAVYEAEFLPAWIKNIPVVFSLIGAALGVYLLSAQGSVLYNWKISPLGNAIYKFLNSKWYFDVIYNKFIVKPALNIGHDITYKIIDRGVLEYFGPNGLYSLVVKLSQMVSTTQIGQIYNYTFTMIIGLSVLLLPTIIN</sequence>
<feature type="domain" description="NADH:quinone oxidoreductase/Mrp antiporter transmembrane" evidence="17">
    <location>
        <begin position="127"/>
        <end position="412"/>
    </location>
</feature>
<evidence type="ECO:0000256" key="3">
    <source>
        <dbReference type="ARBA" id="ARBA00021096"/>
    </source>
</evidence>
<evidence type="ECO:0000256" key="10">
    <source>
        <dbReference type="ARBA" id="ARBA00022989"/>
    </source>
</evidence>
<feature type="transmembrane region" description="Helical" evidence="16">
    <location>
        <begin position="279"/>
        <end position="300"/>
    </location>
</feature>
<gene>
    <name evidence="20" type="primary">nad5</name>
</gene>
<feature type="transmembrane region" description="Helical" evidence="16">
    <location>
        <begin position="339"/>
        <end position="357"/>
    </location>
</feature>
<dbReference type="InterPro" id="IPR010934">
    <property type="entry name" value="NADH_DH_su5_C"/>
</dbReference>
<feature type="transmembrane region" description="Helical" evidence="16">
    <location>
        <begin position="378"/>
        <end position="396"/>
    </location>
</feature>
<dbReference type="InterPro" id="IPR001750">
    <property type="entry name" value="ND/Mrp_TM"/>
</dbReference>
<protein>
    <recommendedName>
        <fullName evidence="3 16">NADH-ubiquinone oxidoreductase chain 5</fullName>
        <ecNumber evidence="2 16">7.1.1.2</ecNumber>
    </recommendedName>
</protein>
<keyword evidence="11 16" id="KW-0520">NAD</keyword>
<feature type="domain" description="NADH-Ubiquinone oxidoreductase (complex I) chain 5 N-terminal" evidence="18">
    <location>
        <begin position="61"/>
        <end position="111"/>
    </location>
</feature>
<dbReference type="EMBL" id="KC573038">
    <property type="protein sequence ID" value="AGE93627.1"/>
    <property type="molecule type" value="Genomic_DNA"/>
</dbReference>
<evidence type="ECO:0000256" key="8">
    <source>
        <dbReference type="ARBA" id="ARBA00022967"/>
    </source>
</evidence>
<keyword evidence="4 16" id="KW-0813">Transport</keyword>
<evidence type="ECO:0000256" key="15">
    <source>
        <dbReference type="ARBA" id="ARBA00049551"/>
    </source>
</evidence>
<keyword evidence="10 16" id="KW-1133">Transmembrane helix</keyword>
<keyword evidence="9" id="KW-0249">Electron transport</keyword>
<dbReference type="Pfam" id="PF06455">
    <property type="entry name" value="NADH5_C"/>
    <property type="match status" value="1"/>
</dbReference>
<evidence type="ECO:0000256" key="11">
    <source>
        <dbReference type="ARBA" id="ARBA00023027"/>
    </source>
</evidence>
<dbReference type="Pfam" id="PF00361">
    <property type="entry name" value="Proton_antipo_M"/>
    <property type="match status" value="1"/>
</dbReference>
<dbReference type="Gene3D" id="1.20.5.2700">
    <property type="match status" value="1"/>
</dbReference>
<feature type="transmembrane region" description="Helical" evidence="16">
    <location>
        <begin position="6"/>
        <end position="24"/>
    </location>
</feature>
<dbReference type="GO" id="GO:0008137">
    <property type="term" value="F:NADH dehydrogenase (ubiquinone) activity"/>
    <property type="evidence" value="ECO:0007669"/>
    <property type="project" value="UniProtKB-EC"/>
</dbReference>
<feature type="transmembrane region" description="Helical" evidence="16">
    <location>
        <begin position="31"/>
        <end position="48"/>
    </location>
</feature>
<dbReference type="GO" id="GO:0042773">
    <property type="term" value="P:ATP synthesis coupled electron transport"/>
    <property type="evidence" value="ECO:0007669"/>
    <property type="project" value="InterPro"/>
</dbReference>
<keyword evidence="14 16" id="KW-0472">Membrane</keyword>
<feature type="transmembrane region" description="Helical" evidence="16">
    <location>
        <begin position="77"/>
        <end position="98"/>
    </location>
</feature>
<comment type="function">
    <text evidence="16">Core subunit of the mitochondrial membrane respiratory chain NADH dehydrogenase (Complex I) which catalyzes electron transfer from NADH through the respiratory chain, using ubiquinone as an electron acceptor. Essential for the catalytic activity and assembly of complex I.</text>
</comment>
<feature type="transmembrane region" description="Helical" evidence="16">
    <location>
        <begin position="512"/>
        <end position="533"/>
    </location>
</feature>
<dbReference type="InterPro" id="IPR003945">
    <property type="entry name" value="NU5C-like"/>
</dbReference>
<feature type="transmembrane region" description="Helical" evidence="16">
    <location>
        <begin position="416"/>
        <end position="436"/>
    </location>
</feature>
<evidence type="ECO:0000256" key="12">
    <source>
        <dbReference type="ARBA" id="ARBA00023075"/>
    </source>
</evidence>
<dbReference type="EC" id="7.1.1.2" evidence="2 16"/>
<comment type="subcellular location">
    <subcellularLocation>
        <location evidence="1">Mitochondrion inner membrane</location>
        <topology evidence="1">Multi-pass membrane protein</topology>
    </subcellularLocation>
</comment>
<dbReference type="Pfam" id="PF00662">
    <property type="entry name" value="Proton_antipo_N"/>
    <property type="match status" value="1"/>
</dbReference>
<evidence type="ECO:0000256" key="1">
    <source>
        <dbReference type="ARBA" id="ARBA00004448"/>
    </source>
</evidence>
<keyword evidence="13 16" id="KW-0496">Mitochondrion</keyword>
<keyword evidence="8" id="KW-1278">Translocase</keyword>
<feature type="transmembrane region" description="Helical" evidence="16">
    <location>
        <begin position="249"/>
        <end position="267"/>
    </location>
</feature>
<dbReference type="PANTHER" id="PTHR42829:SF2">
    <property type="entry name" value="NADH-UBIQUINONE OXIDOREDUCTASE CHAIN 5"/>
    <property type="match status" value="1"/>
</dbReference>
<dbReference type="AlphaFoldDB" id="M1JZL0"/>
<dbReference type="GO" id="GO:0003954">
    <property type="term" value="F:NADH dehydrogenase activity"/>
    <property type="evidence" value="ECO:0007669"/>
    <property type="project" value="TreeGrafter"/>
</dbReference>
<evidence type="ECO:0000256" key="5">
    <source>
        <dbReference type="ARBA" id="ARBA00022660"/>
    </source>
</evidence>
<evidence type="ECO:0000313" key="20">
    <source>
        <dbReference type="EMBL" id="AGE93627.1"/>
    </source>
</evidence>
<evidence type="ECO:0000256" key="7">
    <source>
        <dbReference type="ARBA" id="ARBA00022792"/>
    </source>
</evidence>
<evidence type="ECO:0000256" key="14">
    <source>
        <dbReference type="ARBA" id="ARBA00023136"/>
    </source>
</evidence>
<name>M1JZL0_9EUKA</name>
<dbReference type="NCBIfam" id="NF005141">
    <property type="entry name" value="PRK06590.1"/>
    <property type="match status" value="1"/>
</dbReference>
<evidence type="ECO:0000256" key="6">
    <source>
        <dbReference type="ARBA" id="ARBA00022692"/>
    </source>
</evidence>
<comment type="catalytic activity">
    <reaction evidence="15 16">
        <text>a ubiquinone + NADH + 5 H(+)(in) = a ubiquinol + NAD(+) + 4 H(+)(out)</text>
        <dbReference type="Rhea" id="RHEA:29091"/>
        <dbReference type="Rhea" id="RHEA-COMP:9565"/>
        <dbReference type="Rhea" id="RHEA-COMP:9566"/>
        <dbReference type="ChEBI" id="CHEBI:15378"/>
        <dbReference type="ChEBI" id="CHEBI:16389"/>
        <dbReference type="ChEBI" id="CHEBI:17976"/>
        <dbReference type="ChEBI" id="CHEBI:57540"/>
        <dbReference type="ChEBI" id="CHEBI:57945"/>
        <dbReference type="EC" id="7.1.1.2"/>
    </reaction>
</comment>
<keyword evidence="7" id="KW-0999">Mitochondrion inner membrane</keyword>
<feature type="transmembrane region" description="Helical" evidence="16">
    <location>
        <begin position="457"/>
        <end position="477"/>
    </location>
</feature>
<feature type="transmembrane region" description="Helical" evidence="16">
    <location>
        <begin position="617"/>
        <end position="637"/>
    </location>
</feature>
<feature type="transmembrane region" description="Helical" evidence="16">
    <location>
        <begin position="110"/>
        <end position="127"/>
    </location>
</feature>
<feature type="transmembrane region" description="Helical" evidence="16">
    <location>
        <begin position="205"/>
        <end position="228"/>
    </location>
</feature>
<evidence type="ECO:0000256" key="13">
    <source>
        <dbReference type="ARBA" id="ARBA00023128"/>
    </source>
</evidence>
<dbReference type="NCBIfam" id="TIGR01974">
    <property type="entry name" value="NDH_I_L"/>
    <property type="match status" value="1"/>
</dbReference>
<accession>M1JZL0</accession>
<dbReference type="InterPro" id="IPR018393">
    <property type="entry name" value="NADHpl_OxRdtase_5_subgr"/>
</dbReference>
<keyword evidence="20" id="KW-0560">Oxidoreductase</keyword>
<keyword evidence="5" id="KW-0679">Respiratory chain</keyword>
<evidence type="ECO:0000256" key="2">
    <source>
        <dbReference type="ARBA" id="ARBA00012944"/>
    </source>
</evidence>
<organism evidence="20">
    <name type="scientific">Capsaspora owczarzaki</name>
    <dbReference type="NCBI Taxonomy" id="192875"/>
    <lineage>
        <taxon>Eukaryota</taxon>
        <taxon>Filasterea</taxon>
        <taxon>Capsaspora</taxon>
    </lineage>
</organism>
<evidence type="ECO:0000259" key="19">
    <source>
        <dbReference type="Pfam" id="PF06455"/>
    </source>
</evidence>
<reference evidence="20" key="1">
    <citation type="journal article" date="2008" name="Mol. Biol. Evol.">
        <title>A phylogenomic investigation into the origin of metazoa.</title>
        <authorList>
            <person name="Ruiz-Trillo I."/>
            <person name="Roger A.J."/>
            <person name="Burger G."/>
            <person name="Gray M.W."/>
            <person name="Lang B.F."/>
        </authorList>
    </citation>
    <scope>NUCLEOTIDE SEQUENCE</scope>
    <source>
        <strain evidence="20">ATCC 30864</strain>
    </source>
</reference>
<evidence type="ECO:0000259" key="17">
    <source>
        <dbReference type="Pfam" id="PF00361"/>
    </source>
</evidence>
<feature type="transmembrane region" description="Helical" evidence="16">
    <location>
        <begin position="133"/>
        <end position="152"/>
    </location>
</feature>
<dbReference type="InterPro" id="IPR001516">
    <property type="entry name" value="Proton_antipo_N"/>
</dbReference>
<dbReference type="GO" id="GO:0005743">
    <property type="term" value="C:mitochondrial inner membrane"/>
    <property type="evidence" value="ECO:0007669"/>
    <property type="project" value="UniProtKB-SubCell"/>
</dbReference>
<geneLocation type="mitochondrion" evidence="20"/>
<keyword evidence="6 16" id="KW-0812">Transmembrane</keyword>
<keyword evidence="12 16" id="KW-0830">Ubiquinone</keyword>
<evidence type="ECO:0000256" key="16">
    <source>
        <dbReference type="RuleBase" id="RU003404"/>
    </source>
</evidence>
<proteinExistence type="inferred from homology"/>
<feature type="transmembrane region" description="Helical" evidence="16">
    <location>
        <begin position="173"/>
        <end position="199"/>
    </location>
</feature>
<evidence type="ECO:0000256" key="4">
    <source>
        <dbReference type="ARBA" id="ARBA00022448"/>
    </source>
</evidence>